<evidence type="ECO:0000313" key="3">
    <source>
        <dbReference type="Proteomes" id="UP000664940"/>
    </source>
</evidence>
<name>A0A833YIK7_9CHIR</name>
<dbReference type="Proteomes" id="UP000664940">
    <property type="component" value="Unassembled WGS sequence"/>
</dbReference>
<accession>A0A833YIK7</accession>
<evidence type="ECO:0000313" key="2">
    <source>
        <dbReference type="EMBL" id="KAF6075089.1"/>
    </source>
</evidence>
<reference evidence="2 3" key="1">
    <citation type="journal article" date="2020" name="Nature">
        <title>Six reference-quality genomes reveal evolution of bat adaptations.</title>
        <authorList>
            <person name="Jebb D."/>
            <person name="Huang Z."/>
            <person name="Pippel M."/>
            <person name="Hughes G.M."/>
            <person name="Lavrichenko K."/>
            <person name="Devanna P."/>
            <person name="Winkler S."/>
            <person name="Jermiin L.S."/>
            <person name="Skirmuntt E.C."/>
            <person name="Katzourakis A."/>
            <person name="Burkitt-Gray L."/>
            <person name="Ray D.A."/>
            <person name="Sullivan K.A.M."/>
            <person name="Roscito J.G."/>
            <person name="Kirilenko B.M."/>
            <person name="Davalos L.M."/>
            <person name="Corthals A.P."/>
            <person name="Power M.L."/>
            <person name="Jones G."/>
            <person name="Ransome R.D."/>
            <person name="Dechmann D.K.N."/>
            <person name="Locatelli A.G."/>
            <person name="Puechmaille S.J."/>
            <person name="Fedrigo O."/>
            <person name="Jarvis E.D."/>
            <person name="Hiller M."/>
            <person name="Vernes S.C."/>
            <person name="Myers E.W."/>
            <person name="Teeling E.C."/>
        </authorList>
    </citation>
    <scope>NUCLEOTIDE SEQUENCE [LARGE SCALE GENOMIC DNA]</scope>
    <source>
        <strain evidence="2">Bat1K_MPI-CBG_1</strain>
    </source>
</reference>
<proteinExistence type="predicted"/>
<dbReference type="EMBL" id="JABVXQ010000015">
    <property type="protein sequence ID" value="KAF6075089.1"/>
    <property type="molecule type" value="Genomic_DNA"/>
</dbReference>
<dbReference type="AlphaFoldDB" id="A0A833YIK7"/>
<comment type="caution">
    <text evidence="2">The sequence shown here is derived from an EMBL/GenBank/DDBJ whole genome shotgun (WGS) entry which is preliminary data.</text>
</comment>
<organism evidence="2 3">
    <name type="scientific">Phyllostomus discolor</name>
    <name type="common">pale spear-nosed bat</name>
    <dbReference type="NCBI Taxonomy" id="89673"/>
    <lineage>
        <taxon>Eukaryota</taxon>
        <taxon>Metazoa</taxon>
        <taxon>Chordata</taxon>
        <taxon>Craniata</taxon>
        <taxon>Vertebrata</taxon>
        <taxon>Euteleostomi</taxon>
        <taxon>Mammalia</taxon>
        <taxon>Eutheria</taxon>
        <taxon>Laurasiatheria</taxon>
        <taxon>Chiroptera</taxon>
        <taxon>Yangochiroptera</taxon>
        <taxon>Phyllostomidae</taxon>
        <taxon>Phyllostominae</taxon>
        <taxon>Phyllostomus</taxon>
    </lineage>
</organism>
<sequence length="129" mass="13705">MKKMESMQRWSAVEGPLGRVFGAPPGDSSSNQSCQSQGGGSRAERRVERRHRSGKETGNRKKAGAAAVHGGKEGAGGDLEGKAGPRLWQGLLGHPKDLRSKYNRKFEKAGVSNLQSTGCMWLSVAVNAG</sequence>
<protein>
    <submittedName>
        <fullName evidence="2">Uncharacterized protein</fullName>
    </submittedName>
</protein>
<evidence type="ECO:0000256" key="1">
    <source>
        <dbReference type="SAM" id="MobiDB-lite"/>
    </source>
</evidence>
<gene>
    <name evidence="2" type="ORF">HJG60_009487</name>
</gene>
<feature type="region of interest" description="Disordered" evidence="1">
    <location>
        <begin position="1"/>
        <end position="93"/>
    </location>
</feature>